<dbReference type="AlphaFoldDB" id="A0AAV8XMX8"/>
<reference evidence="2" key="1">
    <citation type="journal article" date="2023" name="Insect Mol. Biol.">
        <title>Genome sequencing provides insights into the evolution of gene families encoding plant cell wall-degrading enzymes in longhorned beetles.</title>
        <authorList>
            <person name="Shin N.R."/>
            <person name="Okamura Y."/>
            <person name="Kirsch R."/>
            <person name="Pauchet Y."/>
        </authorList>
    </citation>
    <scope>NUCLEOTIDE SEQUENCE</scope>
    <source>
        <strain evidence="2">RBIC_L_NR</strain>
    </source>
</reference>
<proteinExistence type="predicted"/>
<keyword evidence="3" id="KW-1185">Reference proteome</keyword>
<name>A0AAV8XMX8_9CUCU</name>
<dbReference type="Proteomes" id="UP001162156">
    <property type="component" value="Unassembled WGS sequence"/>
</dbReference>
<organism evidence="2 3">
    <name type="scientific">Rhamnusium bicolor</name>
    <dbReference type="NCBI Taxonomy" id="1586634"/>
    <lineage>
        <taxon>Eukaryota</taxon>
        <taxon>Metazoa</taxon>
        <taxon>Ecdysozoa</taxon>
        <taxon>Arthropoda</taxon>
        <taxon>Hexapoda</taxon>
        <taxon>Insecta</taxon>
        <taxon>Pterygota</taxon>
        <taxon>Neoptera</taxon>
        <taxon>Endopterygota</taxon>
        <taxon>Coleoptera</taxon>
        <taxon>Polyphaga</taxon>
        <taxon>Cucujiformia</taxon>
        <taxon>Chrysomeloidea</taxon>
        <taxon>Cerambycidae</taxon>
        <taxon>Lepturinae</taxon>
        <taxon>Rhagiini</taxon>
        <taxon>Rhamnusium</taxon>
    </lineage>
</organism>
<evidence type="ECO:0000256" key="1">
    <source>
        <dbReference type="SAM" id="MobiDB-lite"/>
    </source>
</evidence>
<evidence type="ECO:0000313" key="2">
    <source>
        <dbReference type="EMBL" id="KAJ8939951.1"/>
    </source>
</evidence>
<accession>A0AAV8XMX8</accession>
<gene>
    <name evidence="2" type="ORF">NQ314_010940</name>
</gene>
<comment type="caution">
    <text evidence="2">The sequence shown here is derived from an EMBL/GenBank/DDBJ whole genome shotgun (WGS) entry which is preliminary data.</text>
</comment>
<sequence length="89" mass="10365">MTKLRIMPTKPKSPKSHKTKEPLEIEVGSIHEEVEVPVASEVVFRKIWTIKKFHKTIAKRDLLDSPIFRCSVNGMTTFWNISVRFWKGV</sequence>
<feature type="region of interest" description="Disordered" evidence="1">
    <location>
        <begin position="1"/>
        <end position="21"/>
    </location>
</feature>
<protein>
    <submittedName>
        <fullName evidence="2">Uncharacterized protein</fullName>
    </submittedName>
</protein>
<dbReference type="EMBL" id="JANEYF010003030">
    <property type="protein sequence ID" value="KAJ8939951.1"/>
    <property type="molecule type" value="Genomic_DNA"/>
</dbReference>
<evidence type="ECO:0000313" key="3">
    <source>
        <dbReference type="Proteomes" id="UP001162156"/>
    </source>
</evidence>